<feature type="region of interest" description="Disordered" evidence="1">
    <location>
        <begin position="164"/>
        <end position="189"/>
    </location>
</feature>
<feature type="compositionally biased region" description="Basic and acidic residues" evidence="1">
    <location>
        <begin position="301"/>
        <end position="315"/>
    </location>
</feature>
<dbReference type="GO" id="GO:0004540">
    <property type="term" value="F:RNA nuclease activity"/>
    <property type="evidence" value="ECO:0007669"/>
    <property type="project" value="InterPro"/>
</dbReference>
<feature type="region of interest" description="Disordered" evidence="1">
    <location>
        <begin position="473"/>
        <end position="497"/>
    </location>
</feature>
<dbReference type="InterPro" id="IPR021139">
    <property type="entry name" value="NYN"/>
</dbReference>
<feature type="compositionally biased region" description="Basic residues" evidence="1">
    <location>
        <begin position="479"/>
        <end position="491"/>
    </location>
</feature>
<protein>
    <submittedName>
        <fullName evidence="3">NYN domain-containing protein</fullName>
    </submittedName>
</protein>
<gene>
    <name evidence="3" type="ORF">D9M09_09240</name>
</gene>
<feature type="region of interest" description="Disordered" evidence="1">
    <location>
        <begin position="428"/>
        <end position="452"/>
    </location>
</feature>
<evidence type="ECO:0000256" key="1">
    <source>
        <dbReference type="SAM" id="MobiDB-lite"/>
    </source>
</evidence>
<dbReference type="RefSeq" id="WP_121669124.1">
    <property type="nucleotide sequence ID" value="NZ_CP033019.1"/>
</dbReference>
<dbReference type="Pfam" id="PF01936">
    <property type="entry name" value="NYN"/>
    <property type="match status" value="1"/>
</dbReference>
<dbReference type="Proteomes" id="UP000279594">
    <property type="component" value="Chromosome"/>
</dbReference>
<dbReference type="PROSITE" id="PS51644">
    <property type="entry name" value="HTH_OST"/>
    <property type="match status" value="1"/>
</dbReference>
<feature type="compositionally biased region" description="Basic residues" evidence="1">
    <location>
        <begin position="377"/>
        <end position="387"/>
    </location>
</feature>
<reference evidence="3 4" key="1">
    <citation type="submission" date="2018-10" db="EMBL/GenBank/DDBJ databases">
        <title>Effects of UV and annual dynamics of microbial communities in freshwater RAS systems.</title>
        <authorList>
            <person name="Bekkelund A.K."/>
            <person name="Hansen B.R."/>
            <person name="Stokken H."/>
            <person name="Eriksen B.F."/>
            <person name="Kashulin N.A."/>
        </authorList>
    </citation>
    <scope>NUCLEOTIDE SEQUENCE [LARGE SCALE GENOMIC DNA]</scope>
    <source>
        <strain evidence="3 4">BHSEK</strain>
    </source>
</reference>
<organism evidence="3 4">
    <name type="scientific">Janthinobacterium agaricidamnosum</name>
    <dbReference type="NCBI Taxonomy" id="55508"/>
    <lineage>
        <taxon>Bacteria</taxon>
        <taxon>Pseudomonadati</taxon>
        <taxon>Pseudomonadota</taxon>
        <taxon>Betaproteobacteria</taxon>
        <taxon>Burkholderiales</taxon>
        <taxon>Oxalobacteraceae</taxon>
        <taxon>Janthinobacterium</taxon>
    </lineage>
</organism>
<name>A0A3G2E9Y0_9BURK</name>
<evidence type="ECO:0000313" key="4">
    <source>
        <dbReference type="Proteomes" id="UP000279594"/>
    </source>
</evidence>
<sequence length="497" mass="54067">MASSPENLSMAVFCDFENVALGVRDANYEKFDIKPILERLLLKGSIVVKKAYCDWDRYKSFKGTMHEANFELIEIPHVRQSGKNSADIRLVVDALDLCYTKAHVNTFVIISGDSDFSPLVSKLRENAKQVIGVGVKQSTSDLLVANCDEFIFYDDLVRESRRTAAKRDARETPAAKRSPDEEVRRKEKYESRKTEAIEMAVATFDALVSERGDSGKIWASMLKEAIKRRKPDFSESYYGFRTFGNLLEEAQTRGLLEFGRDEKSGAYVYRSSGLVPVAAPVNGEVASDVIASGEAGATAEEGNHRDGGSRRDSRRNGRGGRKQNEQRRGESAPQAFVPVADVETAVEQYAPAPQPEIVHEVAEAAVEVVAEEGNAKRGSRRNGRGGRKNGDGGREARVEVVEVVVAEAMPAPVPEPVAEAIVEAAAEAKPKAKPRTPARKTAAAKKPAKKAAEAVAEAAPVIELAPVDVAVVAEDKPAKAPRKTPARRPARKKAEAA</sequence>
<dbReference type="PANTHER" id="PTHR35811:SF1">
    <property type="entry name" value="HTH OST-TYPE DOMAIN-CONTAINING PROTEIN"/>
    <property type="match status" value="1"/>
</dbReference>
<feature type="region of interest" description="Disordered" evidence="1">
    <location>
        <begin position="372"/>
        <end position="395"/>
    </location>
</feature>
<dbReference type="PANTHER" id="PTHR35811">
    <property type="entry name" value="SLR1870 PROTEIN"/>
    <property type="match status" value="1"/>
</dbReference>
<dbReference type="Gene3D" id="3.40.50.1010">
    <property type="entry name" value="5'-nuclease"/>
    <property type="match status" value="1"/>
</dbReference>
<accession>A0A3G2E9Y0</accession>
<dbReference type="CDD" id="cd11297">
    <property type="entry name" value="PIN_LabA-like_N_1"/>
    <property type="match status" value="1"/>
</dbReference>
<dbReference type="EMBL" id="CP033019">
    <property type="protein sequence ID" value="AYM75955.1"/>
    <property type="molecule type" value="Genomic_DNA"/>
</dbReference>
<dbReference type="AlphaFoldDB" id="A0A3G2E9Y0"/>
<evidence type="ECO:0000313" key="3">
    <source>
        <dbReference type="EMBL" id="AYM75955.1"/>
    </source>
</evidence>
<dbReference type="CDD" id="cd10146">
    <property type="entry name" value="LabA_like_C"/>
    <property type="match status" value="1"/>
</dbReference>
<feature type="region of interest" description="Disordered" evidence="1">
    <location>
        <begin position="294"/>
        <end position="334"/>
    </location>
</feature>
<feature type="domain" description="HTH OST-type" evidence="2">
    <location>
        <begin position="196"/>
        <end position="272"/>
    </location>
</feature>
<proteinExistence type="predicted"/>
<evidence type="ECO:0000259" key="2">
    <source>
        <dbReference type="PROSITE" id="PS51644"/>
    </source>
</evidence>
<feature type="compositionally biased region" description="Basic residues" evidence="1">
    <location>
        <begin position="431"/>
        <end position="449"/>
    </location>
</feature>
<keyword evidence="4" id="KW-1185">Reference proteome</keyword>
<dbReference type="InterPro" id="IPR025605">
    <property type="entry name" value="OST-HTH/LOTUS_dom"/>
</dbReference>